<name>A0A1Z4LHZ0_9CYAN</name>
<dbReference type="EMBL" id="AP018227">
    <property type="protein sequence ID" value="BAY80804.1"/>
    <property type="molecule type" value="Genomic_DNA"/>
</dbReference>
<organism evidence="1 2">
    <name type="scientific">Calothrix parasitica NIES-267</name>
    <dbReference type="NCBI Taxonomy" id="1973488"/>
    <lineage>
        <taxon>Bacteria</taxon>
        <taxon>Bacillati</taxon>
        <taxon>Cyanobacteriota</taxon>
        <taxon>Cyanophyceae</taxon>
        <taxon>Nostocales</taxon>
        <taxon>Calotrichaceae</taxon>
        <taxon>Calothrix</taxon>
    </lineage>
</organism>
<dbReference type="Proteomes" id="UP000218418">
    <property type="component" value="Chromosome"/>
</dbReference>
<keyword evidence="2" id="KW-1185">Reference proteome</keyword>
<sequence length="29" mass="3057">MGGLPPPTKMGKTLGYLKEAEKLAIPEVS</sequence>
<gene>
    <name evidence="1" type="ORF">NIES267_02690</name>
</gene>
<evidence type="ECO:0000313" key="2">
    <source>
        <dbReference type="Proteomes" id="UP000218418"/>
    </source>
</evidence>
<reference evidence="1 2" key="1">
    <citation type="submission" date="2017-06" db="EMBL/GenBank/DDBJ databases">
        <title>Genome sequencing of cyanobaciteial culture collection at National Institute for Environmental Studies (NIES).</title>
        <authorList>
            <person name="Hirose Y."/>
            <person name="Shimura Y."/>
            <person name="Fujisawa T."/>
            <person name="Nakamura Y."/>
            <person name="Kawachi M."/>
        </authorList>
    </citation>
    <scope>NUCLEOTIDE SEQUENCE [LARGE SCALE GENOMIC DNA]</scope>
    <source>
        <strain evidence="1 2">NIES-267</strain>
    </source>
</reference>
<accession>A0A1Z4LHZ0</accession>
<proteinExistence type="predicted"/>
<evidence type="ECO:0000313" key="1">
    <source>
        <dbReference type="EMBL" id="BAY80804.1"/>
    </source>
</evidence>
<dbReference type="AlphaFoldDB" id="A0A1Z4LHZ0"/>
<protein>
    <submittedName>
        <fullName evidence="1">Uncharacterized protein</fullName>
    </submittedName>
</protein>